<feature type="compositionally biased region" description="Pro residues" evidence="2">
    <location>
        <begin position="169"/>
        <end position="178"/>
    </location>
</feature>
<dbReference type="Gene3D" id="1.10.4020.10">
    <property type="entry name" value="DNA breaking-rejoining enzymes"/>
    <property type="match status" value="1"/>
</dbReference>
<keyword evidence="1" id="KW-0539">Nucleus</keyword>
<evidence type="ECO:0000259" key="3">
    <source>
        <dbReference type="PROSITE" id="PS50804"/>
    </source>
</evidence>
<dbReference type="SUPFAM" id="SSF47353">
    <property type="entry name" value="Retrovirus capsid dimerization domain-like"/>
    <property type="match status" value="1"/>
</dbReference>
<evidence type="ECO:0000313" key="4">
    <source>
        <dbReference type="EMBL" id="KAF6324819.1"/>
    </source>
</evidence>
<sequence>MASQDEPAGNGPRGGNLPLRFHGRPANQEGEEVEVGVPSPGLISLNNSGHPMAELQAIYWSLCAWLQPHRRTKLEMIFQLSVEQFLRSRPSSERAAWRQKWESSGRNMEAFMEHLMVECPRPPRMVRVRMGGQEGLFPQHMLLGQIRAYLQAQRSAAASMALALGTPSQTPPETPRPVAPGDADEDAQKLYLCWDEAHNPGNVP</sequence>
<dbReference type="VEuPathDB" id="HostDB:LOC118657460"/>
<comment type="caution">
    <text evidence="4">The sequence shown here is derived from an EMBL/GenBank/DDBJ whole genome shotgun (WGS) entry which is preliminary data.</text>
</comment>
<dbReference type="EMBL" id="JABWUV010000010">
    <property type="protein sequence ID" value="KAF6324819.1"/>
    <property type="molecule type" value="Genomic_DNA"/>
</dbReference>
<feature type="region of interest" description="Disordered" evidence="2">
    <location>
        <begin position="1"/>
        <end position="30"/>
    </location>
</feature>
<evidence type="ECO:0000256" key="1">
    <source>
        <dbReference type="PROSITE-ProRule" id="PRU00187"/>
    </source>
</evidence>
<dbReference type="Pfam" id="PF02023">
    <property type="entry name" value="SCAN"/>
    <property type="match status" value="1"/>
</dbReference>
<name>A0A7J7VI65_MYOMY</name>
<dbReference type="Proteomes" id="UP000527355">
    <property type="component" value="Unassembled WGS sequence"/>
</dbReference>
<reference evidence="4 5" key="1">
    <citation type="journal article" date="2020" name="Nature">
        <title>Six reference-quality genomes reveal evolution of bat adaptations.</title>
        <authorList>
            <person name="Jebb D."/>
            <person name="Huang Z."/>
            <person name="Pippel M."/>
            <person name="Hughes G.M."/>
            <person name="Lavrichenko K."/>
            <person name="Devanna P."/>
            <person name="Winkler S."/>
            <person name="Jermiin L.S."/>
            <person name="Skirmuntt E.C."/>
            <person name="Katzourakis A."/>
            <person name="Burkitt-Gray L."/>
            <person name="Ray D.A."/>
            <person name="Sullivan K.A.M."/>
            <person name="Roscito J.G."/>
            <person name="Kirilenko B.M."/>
            <person name="Davalos L.M."/>
            <person name="Corthals A.P."/>
            <person name="Power M.L."/>
            <person name="Jones G."/>
            <person name="Ransome R.D."/>
            <person name="Dechmann D.K.N."/>
            <person name="Locatelli A.G."/>
            <person name="Puechmaille S.J."/>
            <person name="Fedrigo O."/>
            <person name="Jarvis E.D."/>
            <person name="Hiller M."/>
            <person name="Vernes S.C."/>
            <person name="Myers E.W."/>
            <person name="Teeling E.C."/>
        </authorList>
    </citation>
    <scope>NUCLEOTIDE SEQUENCE [LARGE SCALE GENOMIC DNA]</scope>
    <source>
        <strain evidence="4">MMyoMyo1</strain>
        <tissue evidence="4">Flight muscle</tissue>
    </source>
</reference>
<dbReference type="AlphaFoldDB" id="A0A7J7VI65"/>
<dbReference type="PROSITE" id="PS50804">
    <property type="entry name" value="SCAN_BOX"/>
    <property type="match status" value="1"/>
</dbReference>
<gene>
    <name evidence="4" type="ORF">mMyoMyo1_008285</name>
</gene>
<dbReference type="InterPro" id="IPR003309">
    <property type="entry name" value="SCAN_dom"/>
</dbReference>
<keyword evidence="5" id="KW-1185">Reference proteome</keyword>
<feature type="domain" description="SCAN box" evidence="3">
    <location>
        <begin position="51"/>
        <end position="115"/>
    </location>
</feature>
<organism evidence="4 5">
    <name type="scientific">Myotis myotis</name>
    <name type="common">Greater mouse-eared bat</name>
    <name type="synonym">Vespertilio myotis</name>
    <dbReference type="NCBI Taxonomy" id="51298"/>
    <lineage>
        <taxon>Eukaryota</taxon>
        <taxon>Metazoa</taxon>
        <taxon>Chordata</taxon>
        <taxon>Craniata</taxon>
        <taxon>Vertebrata</taxon>
        <taxon>Euteleostomi</taxon>
        <taxon>Mammalia</taxon>
        <taxon>Eutheria</taxon>
        <taxon>Laurasiatheria</taxon>
        <taxon>Chiroptera</taxon>
        <taxon>Yangochiroptera</taxon>
        <taxon>Vespertilionidae</taxon>
        <taxon>Myotis</taxon>
    </lineage>
</organism>
<dbReference type="GO" id="GO:0005634">
    <property type="term" value="C:nucleus"/>
    <property type="evidence" value="ECO:0007669"/>
    <property type="project" value="UniProtKB-SubCell"/>
</dbReference>
<accession>A0A7J7VI65</accession>
<comment type="subcellular location">
    <subcellularLocation>
        <location evidence="1">Nucleus</location>
    </subcellularLocation>
</comment>
<evidence type="ECO:0000313" key="5">
    <source>
        <dbReference type="Proteomes" id="UP000527355"/>
    </source>
</evidence>
<feature type="region of interest" description="Disordered" evidence="2">
    <location>
        <begin position="165"/>
        <end position="185"/>
    </location>
</feature>
<proteinExistence type="predicted"/>
<dbReference type="InterPro" id="IPR038269">
    <property type="entry name" value="SCAN_sf"/>
</dbReference>
<protein>
    <recommendedName>
        <fullName evidence="3">SCAN box domain-containing protein</fullName>
    </recommendedName>
</protein>
<evidence type="ECO:0000256" key="2">
    <source>
        <dbReference type="SAM" id="MobiDB-lite"/>
    </source>
</evidence>